<reference evidence="1 2" key="1">
    <citation type="submission" date="2023-11" db="EMBL/GenBank/DDBJ databases">
        <authorList>
            <person name="Hedman E."/>
            <person name="Englund M."/>
            <person name="Stromberg M."/>
            <person name="Nyberg Akerstrom W."/>
            <person name="Nylinder S."/>
            <person name="Jareborg N."/>
            <person name="Kallberg Y."/>
            <person name="Kronander E."/>
        </authorList>
    </citation>
    <scope>NUCLEOTIDE SEQUENCE [LARGE SCALE GENOMIC DNA]</scope>
</reference>
<proteinExistence type="predicted"/>
<dbReference type="Proteomes" id="UP001314205">
    <property type="component" value="Unassembled WGS sequence"/>
</dbReference>
<organism evidence="1 2">
    <name type="scientific">Parnassius mnemosyne</name>
    <name type="common">clouded apollo</name>
    <dbReference type="NCBI Taxonomy" id="213953"/>
    <lineage>
        <taxon>Eukaryota</taxon>
        <taxon>Metazoa</taxon>
        <taxon>Ecdysozoa</taxon>
        <taxon>Arthropoda</taxon>
        <taxon>Hexapoda</taxon>
        <taxon>Insecta</taxon>
        <taxon>Pterygota</taxon>
        <taxon>Neoptera</taxon>
        <taxon>Endopterygota</taxon>
        <taxon>Lepidoptera</taxon>
        <taxon>Glossata</taxon>
        <taxon>Ditrysia</taxon>
        <taxon>Papilionoidea</taxon>
        <taxon>Papilionidae</taxon>
        <taxon>Parnassiinae</taxon>
        <taxon>Parnassini</taxon>
        <taxon>Parnassius</taxon>
        <taxon>Driopa</taxon>
    </lineage>
</organism>
<dbReference type="EMBL" id="CAVLGL010000083">
    <property type="protein sequence ID" value="CAK1588898.1"/>
    <property type="molecule type" value="Genomic_DNA"/>
</dbReference>
<name>A0AAV1L0T0_9NEOP</name>
<comment type="caution">
    <text evidence="1">The sequence shown here is derived from an EMBL/GenBank/DDBJ whole genome shotgun (WGS) entry which is preliminary data.</text>
</comment>
<keyword evidence="2" id="KW-1185">Reference proteome</keyword>
<gene>
    <name evidence="1" type="ORF">PARMNEM_LOCUS9479</name>
</gene>
<protein>
    <submittedName>
        <fullName evidence="1">Uncharacterized protein</fullName>
    </submittedName>
</protein>
<evidence type="ECO:0000313" key="2">
    <source>
        <dbReference type="Proteomes" id="UP001314205"/>
    </source>
</evidence>
<sequence length="107" mass="11976">MVSPHLKFSNCEEDYGDTLLNVSGLFKNVHNNKENYSENTPNVLLALLSSSQATSREKLLVGDVVMEKIEYHCSAYTAGYICRKISKGIPCKDCIKTAVQRQIFTLT</sequence>
<accession>A0AAV1L0T0</accession>
<dbReference type="AlphaFoldDB" id="A0AAV1L0T0"/>
<evidence type="ECO:0000313" key="1">
    <source>
        <dbReference type="EMBL" id="CAK1588898.1"/>
    </source>
</evidence>